<feature type="transmembrane region" description="Helical" evidence="5">
    <location>
        <begin position="172"/>
        <end position="194"/>
    </location>
</feature>
<dbReference type="EMBL" id="JBHSMG010000003">
    <property type="protein sequence ID" value="MFC5503013.1"/>
    <property type="molecule type" value="Genomic_DNA"/>
</dbReference>
<proteinExistence type="predicted"/>
<dbReference type="RefSeq" id="WP_386740727.1">
    <property type="nucleotide sequence ID" value="NZ_JBHSMG010000003.1"/>
</dbReference>
<gene>
    <name evidence="7" type="ORF">ACFPJ4_12250</name>
</gene>
<evidence type="ECO:0000256" key="5">
    <source>
        <dbReference type="SAM" id="Phobius"/>
    </source>
</evidence>
<feature type="transmembrane region" description="Helical" evidence="5">
    <location>
        <begin position="363"/>
        <end position="385"/>
    </location>
</feature>
<feature type="domain" description="ABC-2 type transporter transmembrane" evidence="6">
    <location>
        <begin position="22"/>
        <end position="378"/>
    </location>
</feature>
<feature type="transmembrane region" description="Helical" evidence="5">
    <location>
        <begin position="333"/>
        <end position="351"/>
    </location>
</feature>
<keyword evidence="2 5" id="KW-0812">Transmembrane</keyword>
<sequence>MAQHNLRTVVSFEFGRSLAKPQFWIITLVVPVALMVVFALVFLSNSATADAASAQKNAHLSFGYRDSSGIIDPALASKMGGHPVGDATAAVAAVKAGTSQAFFDFPADPAKQTIKVYGKDKDIFGNGVYESVAVALLQSSAEEKVDSPQLVALVSGNVHTVSTTYRDGHQAAGINGVIAPILYLVAFYLVILLLGNQMLSSTLDEKENRVTEMILTTINPTALILGKIVSLFATGLVQMVVFAIPLALAYGLFRTQLNIPTLDLSTLVLDPQQMIIGALILIGGFALFTGSLVALGAVMPTAKDAGPIFGALMILIFIPFYIVTLIVSEPTALIVQIFTWFPYSAPVTALLRNAFGGLPLWQGIALSAELLLLAVIVLRVAVQLFRFGSIEYSRRVSIKDALTPHRTSGSLPRP</sequence>
<evidence type="ECO:0000313" key="7">
    <source>
        <dbReference type="EMBL" id="MFC5503013.1"/>
    </source>
</evidence>
<dbReference type="InterPro" id="IPR013525">
    <property type="entry name" value="ABC2_TM"/>
</dbReference>
<feature type="transmembrane region" description="Helical" evidence="5">
    <location>
        <begin position="228"/>
        <end position="253"/>
    </location>
</feature>
<evidence type="ECO:0000313" key="8">
    <source>
        <dbReference type="Proteomes" id="UP001596039"/>
    </source>
</evidence>
<organism evidence="7 8">
    <name type="scientific">Lysinimonas soli</name>
    <dbReference type="NCBI Taxonomy" id="1074233"/>
    <lineage>
        <taxon>Bacteria</taxon>
        <taxon>Bacillati</taxon>
        <taxon>Actinomycetota</taxon>
        <taxon>Actinomycetes</taxon>
        <taxon>Micrococcales</taxon>
        <taxon>Microbacteriaceae</taxon>
        <taxon>Lysinimonas</taxon>
    </lineage>
</organism>
<dbReference type="Pfam" id="PF12698">
    <property type="entry name" value="ABC2_membrane_3"/>
    <property type="match status" value="1"/>
</dbReference>
<evidence type="ECO:0000259" key="6">
    <source>
        <dbReference type="Pfam" id="PF12698"/>
    </source>
</evidence>
<name>A0ABW0NSN4_9MICO</name>
<feature type="transmembrane region" description="Helical" evidence="5">
    <location>
        <begin position="305"/>
        <end position="326"/>
    </location>
</feature>
<protein>
    <submittedName>
        <fullName evidence="7">ABC transporter permease</fullName>
    </submittedName>
</protein>
<feature type="transmembrane region" description="Helical" evidence="5">
    <location>
        <begin position="274"/>
        <end position="299"/>
    </location>
</feature>
<comment type="caution">
    <text evidence="7">The sequence shown here is derived from an EMBL/GenBank/DDBJ whole genome shotgun (WGS) entry which is preliminary data.</text>
</comment>
<comment type="subcellular location">
    <subcellularLocation>
        <location evidence="1">Membrane</location>
        <topology evidence="1">Multi-pass membrane protein</topology>
    </subcellularLocation>
</comment>
<evidence type="ECO:0000256" key="1">
    <source>
        <dbReference type="ARBA" id="ARBA00004141"/>
    </source>
</evidence>
<feature type="transmembrane region" description="Helical" evidence="5">
    <location>
        <begin position="23"/>
        <end position="43"/>
    </location>
</feature>
<keyword evidence="4 5" id="KW-0472">Membrane</keyword>
<dbReference type="PANTHER" id="PTHR43471:SF3">
    <property type="entry name" value="ABC TRANSPORTER PERMEASE PROTEIN NATB"/>
    <property type="match status" value="1"/>
</dbReference>
<keyword evidence="3 5" id="KW-1133">Transmembrane helix</keyword>
<dbReference type="PANTHER" id="PTHR43471">
    <property type="entry name" value="ABC TRANSPORTER PERMEASE"/>
    <property type="match status" value="1"/>
</dbReference>
<accession>A0ABW0NSN4</accession>
<reference evidence="8" key="1">
    <citation type="journal article" date="2019" name="Int. J. Syst. Evol. Microbiol.">
        <title>The Global Catalogue of Microorganisms (GCM) 10K type strain sequencing project: providing services to taxonomists for standard genome sequencing and annotation.</title>
        <authorList>
            <consortium name="The Broad Institute Genomics Platform"/>
            <consortium name="The Broad Institute Genome Sequencing Center for Infectious Disease"/>
            <person name="Wu L."/>
            <person name="Ma J."/>
        </authorList>
    </citation>
    <scope>NUCLEOTIDE SEQUENCE [LARGE SCALE GENOMIC DNA]</scope>
    <source>
        <strain evidence="8">CGMCC 4.6997</strain>
    </source>
</reference>
<evidence type="ECO:0000256" key="4">
    <source>
        <dbReference type="ARBA" id="ARBA00023136"/>
    </source>
</evidence>
<evidence type="ECO:0000256" key="3">
    <source>
        <dbReference type="ARBA" id="ARBA00022989"/>
    </source>
</evidence>
<keyword evidence="8" id="KW-1185">Reference proteome</keyword>
<dbReference type="Proteomes" id="UP001596039">
    <property type="component" value="Unassembled WGS sequence"/>
</dbReference>
<evidence type="ECO:0000256" key="2">
    <source>
        <dbReference type="ARBA" id="ARBA00022692"/>
    </source>
</evidence>